<proteinExistence type="predicted"/>
<dbReference type="OrthoDB" id="2697418at2"/>
<sequence length="270" mass="31333">MNLKSGSVDQFEQFSQFKNLQEFNAHLEMWLAVNKDKFSKGELVGLKRLARFAAKVPGVSNAKIGTVLKAIHEEYNGNGISRSTFKRMIAKASELGIFTVHETERKNGSQSSNLYVFNHFPSSEPPKEEKMDHPNKAINLSKTNKNQKNNKRNETGLDHTFTSDRVPNAFVDAVKYFFPEAKSIEEFWRMTTIAAYRNNREQDKTQVLDTAIHSFKQLIRKMKSSFVSKPIAYFYEILNKKLEELYFKDLLEMGFSTDNRQSYMGFFYRK</sequence>
<dbReference type="RefSeq" id="WP_110063923.1">
    <property type="nucleotide sequence ID" value="NZ_QGTW01000002.1"/>
</dbReference>
<evidence type="ECO:0000313" key="3">
    <source>
        <dbReference type="Proteomes" id="UP000247150"/>
    </source>
</evidence>
<evidence type="ECO:0000313" key="2">
    <source>
        <dbReference type="EMBL" id="PWW31391.1"/>
    </source>
</evidence>
<dbReference type="EMBL" id="QGTW01000002">
    <property type="protein sequence ID" value="PWW31391.1"/>
    <property type="molecule type" value="Genomic_DNA"/>
</dbReference>
<protein>
    <submittedName>
        <fullName evidence="2">Uncharacterized protein</fullName>
    </submittedName>
</protein>
<dbReference type="Proteomes" id="UP000247150">
    <property type="component" value="Unassembled WGS sequence"/>
</dbReference>
<reference evidence="2 3" key="1">
    <citation type="submission" date="2018-05" db="EMBL/GenBank/DDBJ databases">
        <title>Freshwater and sediment microbial communities from various areas in North America, analyzing microbe dynamics in response to fracking.</title>
        <authorList>
            <person name="Lamendella R."/>
        </authorList>
    </citation>
    <scope>NUCLEOTIDE SEQUENCE [LARGE SCALE GENOMIC DNA]</scope>
    <source>
        <strain evidence="2 3">15_TX</strain>
    </source>
</reference>
<gene>
    <name evidence="2" type="ORF">DFO73_102388</name>
</gene>
<name>A0A2V3A3U3_9BACI</name>
<dbReference type="AlphaFoldDB" id="A0A2V3A3U3"/>
<feature type="region of interest" description="Disordered" evidence="1">
    <location>
        <begin position="140"/>
        <end position="159"/>
    </location>
</feature>
<evidence type="ECO:0000256" key="1">
    <source>
        <dbReference type="SAM" id="MobiDB-lite"/>
    </source>
</evidence>
<accession>A0A2V3A3U3</accession>
<comment type="caution">
    <text evidence="2">The sequence shown here is derived from an EMBL/GenBank/DDBJ whole genome shotgun (WGS) entry which is preliminary data.</text>
</comment>
<organism evidence="2 3">
    <name type="scientific">Cytobacillus oceanisediminis</name>
    <dbReference type="NCBI Taxonomy" id="665099"/>
    <lineage>
        <taxon>Bacteria</taxon>
        <taxon>Bacillati</taxon>
        <taxon>Bacillota</taxon>
        <taxon>Bacilli</taxon>
        <taxon>Bacillales</taxon>
        <taxon>Bacillaceae</taxon>
        <taxon>Cytobacillus</taxon>
    </lineage>
</organism>